<gene>
    <name evidence="2" type="ORF">DERYTH_LOCUS24704</name>
</gene>
<feature type="compositionally biased region" description="Acidic residues" evidence="1">
    <location>
        <begin position="94"/>
        <end position="104"/>
    </location>
</feature>
<feature type="non-terminal residue" evidence="2">
    <location>
        <position position="104"/>
    </location>
</feature>
<dbReference type="AlphaFoldDB" id="A0A9N9K4R0"/>
<reference evidence="2" key="1">
    <citation type="submission" date="2021-06" db="EMBL/GenBank/DDBJ databases">
        <authorList>
            <person name="Kallberg Y."/>
            <person name="Tangrot J."/>
            <person name="Rosling A."/>
        </authorList>
    </citation>
    <scope>NUCLEOTIDE SEQUENCE</scope>
    <source>
        <strain evidence="2">MA453B</strain>
    </source>
</reference>
<feature type="non-terminal residue" evidence="2">
    <location>
        <position position="1"/>
    </location>
</feature>
<name>A0A9N9K4R0_9GLOM</name>
<feature type="region of interest" description="Disordered" evidence="1">
    <location>
        <begin position="70"/>
        <end position="104"/>
    </location>
</feature>
<dbReference type="EMBL" id="CAJVPY010042708">
    <property type="protein sequence ID" value="CAG8807562.1"/>
    <property type="molecule type" value="Genomic_DNA"/>
</dbReference>
<feature type="compositionally biased region" description="Basic and acidic residues" evidence="1">
    <location>
        <begin position="77"/>
        <end position="87"/>
    </location>
</feature>
<proteinExistence type="predicted"/>
<evidence type="ECO:0000313" key="2">
    <source>
        <dbReference type="EMBL" id="CAG8807562.1"/>
    </source>
</evidence>
<accession>A0A9N9K4R0</accession>
<evidence type="ECO:0000313" key="3">
    <source>
        <dbReference type="Proteomes" id="UP000789405"/>
    </source>
</evidence>
<dbReference type="Proteomes" id="UP000789405">
    <property type="component" value="Unassembled WGS sequence"/>
</dbReference>
<keyword evidence="3" id="KW-1185">Reference proteome</keyword>
<comment type="caution">
    <text evidence="2">The sequence shown here is derived from an EMBL/GenBank/DDBJ whole genome shotgun (WGS) entry which is preliminary data.</text>
</comment>
<organism evidence="2 3">
    <name type="scientific">Dentiscutata erythropus</name>
    <dbReference type="NCBI Taxonomy" id="1348616"/>
    <lineage>
        <taxon>Eukaryota</taxon>
        <taxon>Fungi</taxon>
        <taxon>Fungi incertae sedis</taxon>
        <taxon>Mucoromycota</taxon>
        <taxon>Glomeromycotina</taxon>
        <taxon>Glomeromycetes</taxon>
        <taxon>Diversisporales</taxon>
        <taxon>Gigasporaceae</taxon>
        <taxon>Dentiscutata</taxon>
    </lineage>
</organism>
<sequence length="104" mass="11663">QYPKASKLSEAKAKASSISNIDFDTLLKKESQSQTGLLRILESAIIRNSSNIISLDSKNIDADNKEYLESRSSVKQGEIRTREKTEEVQAQAEDNNDNNDLYDP</sequence>
<evidence type="ECO:0000256" key="1">
    <source>
        <dbReference type="SAM" id="MobiDB-lite"/>
    </source>
</evidence>
<protein>
    <submittedName>
        <fullName evidence="2">6130_t:CDS:1</fullName>
    </submittedName>
</protein>